<keyword evidence="1" id="KW-0472">Membrane</keyword>
<sequence>MGFLNRRTLVGAVTGSARWWVAAGRLVMVTLAAVSAVVWALGVTVLQPLSEPTGPDFFGENNTYWARELR</sequence>
<name>A0A931CJA0_9ACTN</name>
<evidence type="ECO:0000313" key="3">
    <source>
        <dbReference type="Proteomes" id="UP000598146"/>
    </source>
</evidence>
<proteinExistence type="predicted"/>
<accession>A0A931CJA0</accession>
<keyword evidence="1" id="KW-0812">Transmembrane</keyword>
<evidence type="ECO:0000313" key="2">
    <source>
        <dbReference type="EMBL" id="MBG0568702.1"/>
    </source>
</evidence>
<keyword evidence="3" id="KW-1185">Reference proteome</keyword>
<dbReference type="EMBL" id="JADQTO010000043">
    <property type="protein sequence ID" value="MBG0568702.1"/>
    <property type="molecule type" value="Genomic_DNA"/>
</dbReference>
<dbReference type="RefSeq" id="WP_196420473.1">
    <property type="nucleotide sequence ID" value="NZ_JADQTO010000043.1"/>
</dbReference>
<dbReference type="Proteomes" id="UP000598146">
    <property type="component" value="Unassembled WGS sequence"/>
</dbReference>
<feature type="transmembrane region" description="Helical" evidence="1">
    <location>
        <begin position="20"/>
        <end position="41"/>
    </location>
</feature>
<protein>
    <submittedName>
        <fullName evidence="2">Uncharacterized protein</fullName>
    </submittedName>
</protein>
<dbReference type="AlphaFoldDB" id="A0A931CJA0"/>
<reference evidence="2" key="1">
    <citation type="submission" date="2020-11" db="EMBL/GenBank/DDBJ databases">
        <title>Isolation and identification of active actinomycetes.</title>
        <authorList>
            <person name="Sun X."/>
        </authorList>
    </citation>
    <scope>NUCLEOTIDE SEQUENCE</scope>
    <source>
        <strain evidence="2">NEAU-A11</strain>
    </source>
</reference>
<organism evidence="2 3">
    <name type="scientific">Actinoplanes aureus</name>
    <dbReference type="NCBI Taxonomy" id="2792083"/>
    <lineage>
        <taxon>Bacteria</taxon>
        <taxon>Bacillati</taxon>
        <taxon>Actinomycetota</taxon>
        <taxon>Actinomycetes</taxon>
        <taxon>Micromonosporales</taxon>
        <taxon>Micromonosporaceae</taxon>
        <taxon>Actinoplanes</taxon>
    </lineage>
</organism>
<gene>
    <name evidence="2" type="ORF">I4J89_45530</name>
</gene>
<keyword evidence="1" id="KW-1133">Transmembrane helix</keyword>
<evidence type="ECO:0000256" key="1">
    <source>
        <dbReference type="SAM" id="Phobius"/>
    </source>
</evidence>
<comment type="caution">
    <text evidence="2">The sequence shown here is derived from an EMBL/GenBank/DDBJ whole genome shotgun (WGS) entry which is preliminary data.</text>
</comment>